<evidence type="ECO:0000313" key="3">
    <source>
        <dbReference type="Proteomes" id="UP000077248"/>
    </source>
</evidence>
<dbReference type="RefSeq" id="XP_018391800.1">
    <property type="nucleotide sequence ID" value="XM_018531699.1"/>
</dbReference>
<keyword evidence="3" id="KW-1185">Reference proteome</keyword>
<accession>A0A177E5V0</accession>
<feature type="region of interest" description="Disordered" evidence="1">
    <location>
        <begin position="1"/>
        <end position="42"/>
    </location>
</feature>
<evidence type="ECO:0000256" key="1">
    <source>
        <dbReference type="SAM" id="MobiDB-lite"/>
    </source>
</evidence>
<dbReference type="AlphaFoldDB" id="A0A177E5V0"/>
<sequence length="176" mass="19412">MGHLPSLKVAKRPSSPRNPSILADHTNTNTNTSHLIHAPNFKSHNGPLEVSQTYHGETPGGAITTMQARHATMIGCHADCRKRSGSALFLQMISGRFARYPPSDEGRVVLYNRFTGGVFNVSQSDDKCARRIGVAYCMSVEEMVLSSTCQLLDVDRSNIFYGCVRVRGYGKLLIRQ</sequence>
<evidence type="ECO:0000313" key="2">
    <source>
        <dbReference type="EMBL" id="OAG26379.1"/>
    </source>
</evidence>
<dbReference type="EMBL" id="KV441469">
    <property type="protein sequence ID" value="OAG26379.1"/>
    <property type="molecule type" value="Genomic_DNA"/>
</dbReference>
<name>A0A177E5V0_ALTAL</name>
<organism evidence="2 3">
    <name type="scientific">Alternaria alternata</name>
    <name type="common">Alternaria rot fungus</name>
    <name type="synonym">Torula alternata</name>
    <dbReference type="NCBI Taxonomy" id="5599"/>
    <lineage>
        <taxon>Eukaryota</taxon>
        <taxon>Fungi</taxon>
        <taxon>Dikarya</taxon>
        <taxon>Ascomycota</taxon>
        <taxon>Pezizomycotina</taxon>
        <taxon>Dothideomycetes</taxon>
        <taxon>Pleosporomycetidae</taxon>
        <taxon>Pleosporales</taxon>
        <taxon>Pleosporineae</taxon>
        <taxon>Pleosporaceae</taxon>
        <taxon>Alternaria</taxon>
        <taxon>Alternaria sect. Alternaria</taxon>
        <taxon>Alternaria alternata complex</taxon>
    </lineage>
</organism>
<gene>
    <name evidence="2" type="ORF">CC77DRAFT_44036</name>
</gene>
<dbReference type="VEuPathDB" id="FungiDB:CC77DRAFT_44036"/>
<dbReference type="KEGG" id="aalt:CC77DRAFT_44036"/>
<feature type="compositionally biased region" description="Polar residues" evidence="1">
    <location>
        <begin position="25"/>
        <end position="34"/>
    </location>
</feature>
<proteinExistence type="predicted"/>
<protein>
    <submittedName>
        <fullName evidence="2">Uncharacterized protein</fullName>
    </submittedName>
</protein>
<dbReference type="Proteomes" id="UP000077248">
    <property type="component" value="Unassembled WGS sequence"/>
</dbReference>
<reference evidence="2 3" key="1">
    <citation type="submission" date="2016-05" db="EMBL/GenBank/DDBJ databases">
        <title>Comparative analysis of secretome profiles of manganese(II)-oxidizing ascomycete fungi.</title>
        <authorList>
            <consortium name="DOE Joint Genome Institute"/>
            <person name="Zeiner C.A."/>
            <person name="Purvine S.O."/>
            <person name="Zink E.M."/>
            <person name="Wu S."/>
            <person name="Pasa-Tolic L."/>
            <person name="Chaput D.L."/>
            <person name="Haridas S."/>
            <person name="Grigoriev I.V."/>
            <person name="Santelli C.M."/>
            <person name="Hansel C.M."/>
        </authorList>
    </citation>
    <scope>NUCLEOTIDE SEQUENCE [LARGE SCALE GENOMIC DNA]</scope>
    <source>
        <strain evidence="2 3">SRC1lrK2f</strain>
    </source>
</reference>
<dbReference type="GeneID" id="29117293"/>